<evidence type="ECO:0000256" key="3">
    <source>
        <dbReference type="ARBA" id="ARBA00023015"/>
    </source>
</evidence>
<dbReference type="RefSeq" id="WP_108992668.1">
    <property type="nucleotide sequence ID" value="NZ_BDQX01000099.1"/>
</dbReference>
<dbReference type="Pfam" id="PF00486">
    <property type="entry name" value="Trans_reg_C"/>
    <property type="match status" value="1"/>
</dbReference>
<dbReference type="SMART" id="SM00862">
    <property type="entry name" value="Trans_reg_C"/>
    <property type="match status" value="1"/>
</dbReference>
<dbReference type="InterPro" id="IPR001789">
    <property type="entry name" value="Sig_transdc_resp-reg_receiver"/>
</dbReference>
<feature type="DNA-binding region" description="OmpR/PhoB-type" evidence="7">
    <location>
        <begin position="125"/>
        <end position="223"/>
    </location>
</feature>
<feature type="domain" description="Response regulatory" evidence="9">
    <location>
        <begin position="2"/>
        <end position="116"/>
    </location>
</feature>
<keyword evidence="4 7" id="KW-0238">DNA-binding</keyword>
<protein>
    <submittedName>
        <fullName evidence="11">DNA-binding response regulator</fullName>
    </submittedName>
</protein>
<dbReference type="GO" id="GO:0000156">
    <property type="term" value="F:phosphorelay response regulator activity"/>
    <property type="evidence" value="ECO:0007669"/>
    <property type="project" value="TreeGrafter"/>
</dbReference>
<feature type="modified residue" description="4-aspartylphosphate" evidence="6">
    <location>
        <position position="51"/>
    </location>
</feature>
<feature type="transmembrane region" description="Helical" evidence="8">
    <location>
        <begin position="44"/>
        <end position="66"/>
    </location>
</feature>
<keyword evidence="8" id="KW-0812">Transmembrane</keyword>
<dbReference type="CDD" id="cd00383">
    <property type="entry name" value="trans_reg_C"/>
    <property type="match status" value="1"/>
</dbReference>
<evidence type="ECO:0000256" key="2">
    <source>
        <dbReference type="ARBA" id="ARBA00023012"/>
    </source>
</evidence>
<dbReference type="InterPro" id="IPR011006">
    <property type="entry name" value="CheY-like_superfamily"/>
</dbReference>
<gene>
    <name evidence="11" type="ORF">PAT3040_02188</name>
</gene>
<dbReference type="InterPro" id="IPR001867">
    <property type="entry name" value="OmpR/PhoB-type_DNA-bd"/>
</dbReference>
<dbReference type="Proteomes" id="UP000245202">
    <property type="component" value="Unassembled WGS sequence"/>
</dbReference>
<dbReference type="InterPro" id="IPR039420">
    <property type="entry name" value="WalR-like"/>
</dbReference>
<comment type="caution">
    <text evidence="11">The sequence shown here is derived from an EMBL/GenBank/DDBJ whole genome shotgun (WGS) entry which is preliminary data.</text>
</comment>
<dbReference type="Pfam" id="PF00072">
    <property type="entry name" value="Response_reg"/>
    <property type="match status" value="1"/>
</dbReference>
<evidence type="ECO:0000256" key="4">
    <source>
        <dbReference type="ARBA" id="ARBA00023125"/>
    </source>
</evidence>
<dbReference type="Gene3D" id="3.40.50.2300">
    <property type="match status" value="1"/>
</dbReference>
<evidence type="ECO:0000313" key="12">
    <source>
        <dbReference type="Proteomes" id="UP000245202"/>
    </source>
</evidence>
<evidence type="ECO:0000256" key="7">
    <source>
        <dbReference type="PROSITE-ProRule" id="PRU01091"/>
    </source>
</evidence>
<dbReference type="FunFam" id="3.40.50.2300:FF:000002">
    <property type="entry name" value="DNA-binding response regulator PhoP"/>
    <property type="match status" value="1"/>
</dbReference>
<dbReference type="Gene3D" id="6.10.250.690">
    <property type="match status" value="1"/>
</dbReference>
<dbReference type="SMART" id="SM00448">
    <property type="entry name" value="REC"/>
    <property type="match status" value="1"/>
</dbReference>
<reference evidence="11 12" key="1">
    <citation type="submission" date="2017-08" db="EMBL/GenBank/DDBJ databases">
        <title>Substantial Increase in Enzyme Production by Combined Drug-Resistance Mutations in Paenibacillus agaridevorans.</title>
        <authorList>
            <person name="Tanaka Y."/>
            <person name="Funane K."/>
            <person name="Hosaka T."/>
            <person name="Shiwa Y."/>
            <person name="Fujita N."/>
            <person name="Miyazaki T."/>
            <person name="Yoshikawa H."/>
            <person name="Murakami K."/>
            <person name="Kasahara K."/>
            <person name="Inaoka T."/>
            <person name="Hiraga Y."/>
            <person name="Ochi K."/>
        </authorList>
    </citation>
    <scope>NUCLEOTIDE SEQUENCE [LARGE SCALE GENOMIC DNA]</scope>
    <source>
        <strain evidence="11 12">T-3040</strain>
    </source>
</reference>
<evidence type="ECO:0000259" key="9">
    <source>
        <dbReference type="PROSITE" id="PS50110"/>
    </source>
</evidence>
<keyword evidence="2" id="KW-0902">Two-component regulatory system</keyword>
<keyword evidence="8" id="KW-0472">Membrane</keyword>
<organism evidence="11 12">
    <name type="scientific">Paenibacillus agaridevorans</name>
    <dbReference type="NCBI Taxonomy" id="171404"/>
    <lineage>
        <taxon>Bacteria</taxon>
        <taxon>Bacillati</taxon>
        <taxon>Bacillota</taxon>
        <taxon>Bacilli</taxon>
        <taxon>Bacillales</taxon>
        <taxon>Paenibacillaceae</taxon>
        <taxon>Paenibacillus</taxon>
    </lineage>
</organism>
<evidence type="ECO:0000313" key="11">
    <source>
        <dbReference type="EMBL" id="GBG07632.1"/>
    </source>
</evidence>
<dbReference type="PROSITE" id="PS50110">
    <property type="entry name" value="RESPONSE_REGULATORY"/>
    <property type="match status" value="1"/>
</dbReference>
<dbReference type="EMBL" id="BDQX01000099">
    <property type="protein sequence ID" value="GBG07632.1"/>
    <property type="molecule type" value="Genomic_DNA"/>
</dbReference>
<dbReference type="PROSITE" id="PS51755">
    <property type="entry name" value="OMPR_PHOB"/>
    <property type="match status" value="1"/>
</dbReference>
<dbReference type="InterPro" id="IPR036388">
    <property type="entry name" value="WH-like_DNA-bd_sf"/>
</dbReference>
<dbReference type="SUPFAM" id="SSF46894">
    <property type="entry name" value="C-terminal effector domain of the bipartite response regulators"/>
    <property type="match status" value="1"/>
</dbReference>
<accession>A0A2R5ELX0</accession>
<dbReference type="InterPro" id="IPR016032">
    <property type="entry name" value="Sig_transdc_resp-reg_C-effctor"/>
</dbReference>
<keyword evidence="1 6" id="KW-0597">Phosphoprotein</keyword>
<sequence length="232" mass="26026">MQVLVVEDDVSLSHAISSVLREEGFQVHVALRGDDGAFMAEQNIYDLIILDLMLPGMTGIAIIHYLRARGIDTPILLLTALDAVERRVEGLDAGADDYVVKPVAFQELLARARAILRRHGTLSENGDIVIGPLTVRPRLQEGYYNQVPLKLSAKEFELLEFLVINRNQILTREQILDRVWGFESDTGIGIVELYVHYLRKKLTAAGCPELIHTVRGIGYMMKEKAHVPKDEN</sequence>
<keyword evidence="8" id="KW-1133">Transmembrane helix</keyword>
<dbReference type="PANTHER" id="PTHR48111:SF22">
    <property type="entry name" value="REGULATOR OF RPOS"/>
    <property type="match status" value="1"/>
</dbReference>
<dbReference type="Gene3D" id="1.10.10.10">
    <property type="entry name" value="Winged helix-like DNA-binding domain superfamily/Winged helix DNA-binding domain"/>
    <property type="match status" value="1"/>
</dbReference>
<keyword evidence="12" id="KW-1185">Reference proteome</keyword>
<dbReference type="GO" id="GO:0000976">
    <property type="term" value="F:transcription cis-regulatory region binding"/>
    <property type="evidence" value="ECO:0007669"/>
    <property type="project" value="TreeGrafter"/>
</dbReference>
<evidence type="ECO:0000256" key="6">
    <source>
        <dbReference type="PROSITE-ProRule" id="PRU00169"/>
    </source>
</evidence>
<keyword evidence="5" id="KW-0804">Transcription</keyword>
<name>A0A2R5ELX0_9BACL</name>
<dbReference type="SUPFAM" id="SSF52172">
    <property type="entry name" value="CheY-like"/>
    <property type="match status" value="1"/>
</dbReference>
<evidence type="ECO:0000259" key="10">
    <source>
        <dbReference type="PROSITE" id="PS51755"/>
    </source>
</evidence>
<dbReference type="GO" id="GO:0006355">
    <property type="term" value="P:regulation of DNA-templated transcription"/>
    <property type="evidence" value="ECO:0007669"/>
    <property type="project" value="InterPro"/>
</dbReference>
<proteinExistence type="predicted"/>
<dbReference type="GO" id="GO:0005829">
    <property type="term" value="C:cytosol"/>
    <property type="evidence" value="ECO:0007669"/>
    <property type="project" value="TreeGrafter"/>
</dbReference>
<evidence type="ECO:0000256" key="8">
    <source>
        <dbReference type="SAM" id="Phobius"/>
    </source>
</evidence>
<dbReference type="AlphaFoldDB" id="A0A2R5ELX0"/>
<dbReference type="PANTHER" id="PTHR48111">
    <property type="entry name" value="REGULATOR OF RPOS"/>
    <property type="match status" value="1"/>
</dbReference>
<evidence type="ECO:0000256" key="5">
    <source>
        <dbReference type="ARBA" id="ARBA00023163"/>
    </source>
</evidence>
<dbReference type="GO" id="GO:0032993">
    <property type="term" value="C:protein-DNA complex"/>
    <property type="evidence" value="ECO:0007669"/>
    <property type="project" value="TreeGrafter"/>
</dbReference>
<feature type="domain" description="OmpR/PhoB-type" evidence="10">
    <location>
        <begin position="125"/>
        <end position="223"/>
    </location>
</feature>
<keyword evidence="3" id="KW-0805">Transcription regulation</keyword>
<evidence type="ECO:0000256" key="1">
    <source>
        <dbReference type="ARBA" id="ARBA00022553"/>
    </source>
</evidence>